<evidence type="ECO:0000256" key="4">
    <source>
        <dbReference type="ARBA" id="ARBA00022548"/>
    </source>
</evidence>
<organism evidence="19 20">
    <name type="scientific">Ditylenchus destructor</name>
    <dbReference type="NCBI Taxonomy" id="166010"/>
    <lineage>
        <taxon>Eukaryota</taxon>
        <taxon>Metazoa</taxon>
        <taxon>Ecdysozoa</taxon>
        <taxon>Nematoda</taxon>
        <taxon>Chromadorea</taxon>
        <taxon>Rhabditida</taxon>
        <taxon>Tylenchina</taxon>
        <taxon>Tylenchomorpha</taxon>
        <taxon>Sphaerularioidea</taxon>
        <taxon>Anguinidae</taxon>
        <taxon>Anguininae</taxon>
        <taxon>Ditylenchus</taxon>
    </lineage>
</organism>
<evidence type="ECO:0000313" key="19">
    <source>
        <dbReference type="EMBL" id="KAI1716484.1"/>
    </source>
</evidence>
<dbReference type="GO" id="GO:0012505">
    <property type="term" value="C:endomembrane system"/>
    <property type="evidence" value="ECO:0007669"/>
    <property type="project" value="UniProtKB-SubCell"/>
</dbReference>
<comment type="subcellular location">
    <subcellularLocation>
        <location evidence="1">Endomembrane system</location>
        <topology evidence="1">Multi-pass membrane protein</topology>
    </subcellularLocation>
</comment>
<feature type="transmembrane region" description="Helical" evidence="16">
    <location>
        <begin position="1182"/>
        <end position="1203"/>
    </location>
</feature>
<feature type="transmembrane region" description="Helical" evidence="16">
    <location>
        <begin position="645"/>
        <end position="663"/>
    </location>
</feature>
<keyword evidence="12" id="KW-1207">Sterol metabolism</keyword>
<evidence type="ECO:0000256" key="2">
    <source>
        <dbReference type="ARBA" id="ARBA00005585"/>
    </source>
</evidence>
<feature type="transmembrane region" description="Helical" evidence="16">
    <location>
        <begin position="1129"/>
        <end position="1148"/>
    </location>
</feature>
<keyword evidence="4" id="KW-0153">Cholesterol metabolism</keyword>
<keyword evidence="6 17" id="KW-0732">Signal</keyword>
<dbReference type="GO" id="GO:0005319">
    <property type="term" value="F:lipid transporter activity"/>
    <property type="evidence" value="ECO:0007669"/>
    <property type="project" value="InterPro"/>
</dbReference>
<evidence type="ECO:0000256" key="15">
    <source>
        <dbReference type="ARBA" id="ARBA00034049"/>
    </source>
</evidence>
<dbReference type="FunFam" id="1.20.1640.10:FF:000008">
    <property type="entry name" value="NPC intracellular cholesterol transporter 1"/>
    <property type="match status" value="1"/>
</dbReference>
<evidence type="ECO:0000256" key="9">
    <source>
        <dbReference type="ARBA" id="ARBA00023098"/>
    </source>
</evidence>
<dbReference type="GO" id="GO:0015918">
    <property type="term" value="P:sterol transport"/>
    <property type="evidence" value="ECO:0007669"/>
    <property type="project" value="TreeGrafter"/>
</dbReference>
<dbReference type="Pfam" id="PF22314">
    <property type="entry name" value="NPC1_MLD"/>
    <property type="match status" value="1"/>
</dbReference>
<evidence type="ECO:0000256" key="5">
    <source>
        <dbReference type="ARBA" id="ARBA00022692"/>
    </source>
</evidence>
<reference evidence="19" key="1">
    <citation type="submission" date="2022-01" db="EMBL/GenBank/DDBJ databases">
        <title>Genome Sequence Resource for Two Populations of Ditylenchus destructor, the Migratory Endoparasitic Phytonematode.</title>
        <authorList>
            <person name="Zhang H."/>
            <person name="Lin R."/>
            <person name="Xie B."/>
        </authorList>
    </citation>
    <scope>NUCLEOTIDE SEQUENCE</scope>
    <source>
        <strain evidence="19">BazhouSP</strain>
    </source>
</reference>
<evidence type="ECO:0000256" key="11">
    <source>
        <dbReference type="ARBA" id="ARBA00023157"/>
    </source>
</evidence>
<comment type="similarity">
    <text evidence="2">Belongs to the patched family.</text>
</comment>
<dbReference type="Pfam" id="PF16414">
    <property type="entry name" value="NPC1_N"/>
    <property type="match status" value="1"/>
</dbReference>
<name>A0AAD4N3J8_9BILA</name>
<proteinExistence type="inferred from homology"/>
<evidence type="ECO:0000256" key="6">
    <source>
        <dbReference type="ARBA" id="ARBA00022729"/>
    </source>
</evidence>
<feature type="transmembrane region" description="Helical" evidence="16">
    <location>
        <begin position="1224"/>
        <end position="1247"/>
    </location>
</feature>
<dbReference type="Pfam" id="PF12349">
    <property type="entry name" value="Sterol-sensing"/>
    <property type="match status" value="1"/>
</dbReference>
<evidence type="ECO:0000256" key="16">
    <source>
        <dbReference type="SAM" id="Phobius"/>
    </source>
</evidence>
<feature type="transmembrane region" description="Helical" evidence="16">
    <location>
        <begin position="1259"/>
        <end position="1282"/>
    </location>
</feature>
<keyword evidence="7 16" id="KW-1133">Transmembrane helix</keyword>
<keyword evidence="9" id="KW-0443">Lipid metabolism</keyword>
<feature type="transmembrane region" description="Helical" evidence="16">
    <location>
        <begin position="379"/>
        <end position="398"/>
    </location>
</feature>
<keyword evidence="11" id="KW-1015">Disulfide bond</keyword>
<evidence type="ECO:0000256" key="1">
    <source>
        <dbReference type="ARBA" id="ARBA00004127"/>
    </source>
</evidence>
<keyword evidence="14" id="KW-0753">Steroid metabolism</keyword>
<protein>
    <submittedName>
        <fullName evidence="19">Patched family domain-containing protein</fullName>
    </submittedName>
</protein>
<keyword evidence="20" id="KW-1185">Reference proteome</keyword>
<sequence length="1327" mass="149574">MTTVYSMLFINLIYFSTIFFVQCANLHPPASHDKDYGSAELSQTFNDNNNMARDRPLPRCAMRDVCGQEGGMHQNCVYQGPPVPISFRQDQLYKELCPQLFTDHNIAVCCNHAQFEILRQQMTIPQQLLSRCPSCYSNFVNFWCQFACSPMQRNFVNVIEMKNGSNAIYDDEAYISRVQYYITPKYAHGLFESCKNVKTTNGDYVLSMLCGTNIENCTPQKLFKYLGTYNKAIQIPFTIDVIVSDANKQVGKRLMRPMNATVYKCNESSDISDHGCSCSDCAESCSATSVSFPILFEENCKMALMECSTAMGIIAVGVLCGTIMITIVLHYILQRYTAEEESIDYVKYHAKSNSKVKLEERLVLICASYGRFVTDHSKFVFFVGLIPALIASLGVYSLRLTTDPVELWSSPGSKAREQRDFFNKYLTPFYRAEQFIIVPRDQSSIEREDPKNFMRNVEYGPVFRESFLDQAFKLYDTVLSLKATMGNDTVTLQDICFKPLAPENSNCMVLSIFNYFQNDEKLMHKIDDSTFTTYNYLDHLLDCLSNPYTMSSKLRLQCLGDFGGPIQPYVVLGDFKNSKYESSRGLVVTILVNNHLDAEKNEKAMAWEYAYIKYLRTIHNPSFTISFMAERSLQDEIKRQSTSDALTVVLSYVFMFVYVAFALGQYQVSSNQLCSLFINSKFLVGICGVFSVTLSVTSSIGLFALYDMPASLLILEVEPFLVLAVGVDNIFIFVQAYQRLSDQVDKPLQERISLICSEVMPSMLLSSLSECLCFLIGGMSEMPAVQAFSLYASLAIFLNFFLQVTVFLAVFVWDIRRQEEGRLEMCCCVQMRFETQNPESYMYKLFKKYYAPTLLRSSVRSSVVLIFALWLTSSVLVVNNIKAGLDQKMAVPEDSYVLDHFLNMDRFLSVGPVVYFVLRGPFDFGQDVQQKLICQSSIGCSPRSLGSQIATAAKFPDRSYIAHPAMNWVDDYVEWLRPIGSVPCCRQFVSNDSFCSPNVQAFNACVSCEVPFHNGRPKPESFHVFLSNFLSENPSKTCARAGHAAYGSAIRLSNDSSQVVASSYMTYHTVLKTSEDYIKAMESAILIAQNATRMINTVLKDLNQPEIEVFPYSIFYVFYEQYQGIVRAAIIQILLSLASIFCVTTVLLGMDPWSAFVIVTVIGLILMNVIGLMYWWSIDFNAISVVNLVMSVGISVEFCAHIVRAFTLSAEKTRVERASDALSNVGCSVLSGITLTKLGGIVVLAFAHSQIFNVYYFRMFLGIVVIGAAHGLILLPVLLSLCGPPVSRRRLYLKAMEQANHPLEKHAFLDDTPAAFHNEQPNGEAKR</sequence>
<evidence type="ECO:0000256" key="12">
    <source>
        <dbReference type="ARBA" id="ARBA00023166"/>
    </source>
</evidence>
<dbReference type="Proteomes" id="UP001201812">
    <property type="component" value="Unassembled WGS sequence"/>
</dbReference>
<evidence type="ECO:0000259" key="18">
    <source>
        <dbReference type="PROSITE" id="PS50156"/>
    </source>
</evidence>
<keyword evidence="13" id="KW-0325">Glycoprotein</keyword>
<feature type="chain" id="PRO_5041980683" evidence="17">
    <location>
        <begin position="24"/>
        <end position="1327"/>
    </location>
</feature>
<feature type="transmembrane region" description="Helical" evidence="16">
    <location>
        <begin position="863"/>
        <end position="881"/>
    </location>
</feature>
<dbReference type="InterPro" id="IPR053958">
    <property type="entry name" value="HMGCR/SNAP/NPC1-like_SSD"/>
</dbReference>
<evidence type="ECO:0000256" key="8">
    <source>
        <dbReference type="ARBA" id="ARBA00023055"/>
    </source>
</evidence>
<dbReference type="PROSITE" id="PS50156">
    <property type="entry name" value="SSD"/>
    <property type="match status" value="1"/>
</dbReference>
<dbReference type="InterPro" id="IPR032190">
    <property type="entry name" value="NPC1_N"/>
</dbReference>
<evidence type="ECO:0000256" key="14">
    <source>
        <dbReference type="ARBA" id="ARBA00023221"/>
    </source>
</evidence>
<feature type="transmembrane region" description="Helical" evidence="16">
    <location>
        <begin position="712"/>
        <end position="734"/>
    </location>
</feature>
<feature type="domain" description="SSD" evidence="18">
    <location>
        <begin position="644"/>
        <end position="813"/>
    </location>
</feature>
<dbReference type="InterPro" id="IPR000731">
    <property type="entry name" value="SSD"/>
</dbReference>
<dbReference type="PANTHER" id="PTHR45727">
    <property type="entry name" value="NPC INTRACELLULAR CHOLESTEROL TRANSPORTER 1"/>
    <property type="match status" value="1"/>
</dbReference>
<dbReference type="Gene3D" id="1.20.1640.10">
    <property type="entry name" value="Multidrug efflux transporter AcrB transmembrane domain"/>
    <property type="match status" value="2"/>
</dbReference>
<gene>
    <name evidence="19" type="ORF">DdX_07540</name>
</gene>
<comment type="catalytic activity">
    <reaction evidence="15">
        <text>cholesterol(in) = cholesterol(out)</text>
        <dbReference type="Rhea" id="RHEA:39747"/>
        <dbReference type="ChEBI" id="CHEBI:16113"/>
    </reaction>
</comment>
<keyword evidence="3" id="KW-0813">Transport</keyword>
<dbReference type="GO" id="GO:0030299">
    <property type="term" value="P:intestinal cholesterol absorption"/>
    <property type="evidence" value="ECO:0007669"/>
    <property type="project" value="TreeGrafter"/>
</dbReference>
<dbReference type="InterPro" id="IPR053956">
    <property type="entry name" value="NPC1_MLD"/>
</dbReference>
<dbReference type="GO" id="GO:0008203">
    <property type="term" value="P:cholesterol metabolic process"/>
    <property type="evidence" value="ECO:0007669"/>
    <property type="project" value="UniProtKB-KW"/>
</dbReference>
<feature type="transmembrane region" description="Helical" evidence="16">
    <location>
        <begin position="683"/>
        <end position="706"/>
    </location>
</feature>
<feature type="signal peptide" evidence="17">
    <location>
        <begin position="1"/>
        <end position="23"/>
    </location>
</feature>
<evidence type="ECO:0000256" key="17">
    <source>
        <dbReference type="SAM" id="SignalP"/>
    </source>
</evidence>
<evidence type="ECO:0000313" key="20">
    <source>
        <dbReference type="Proteomes" id="UP001201812"/>
    </source>
</evidence>
<comment type="caution">
    <text evidence="19">The sequence shown here is derived from an EMBL/GenBank/DDBJ whole genome shotgun (WGS) entry which is preliminary data.</text>
</comment>
<dbReference type="PANTHER" id="PTHR45727:SF2">
    <property type="entry name" value="NPC INTRACELLULAR CHOLESTEROL TRANSPORTER 1"/>
    <property type="match status" value="1"/>
</dbReference>
<dbReference type="GO" id="GO:0042632">
    <property type="term" value="P:cholesterol homeostasis"/>
    <property type="evidence" value="ECO:0007669"/>
    <property type="project" value="TreeGrafter"/>
</dbReference>
<dbReference type="EMBL" id="JAKKPZ010000010">
    <property type="protein sequence ID" value="KAI1716484.1"/>
    <property type="molecule type" value="Genomic_DNA"/>
</dbReference>
<keyword evidence="5 16" id="KW-0812">Transmembrane</keyword>
<dbReference type="SUPFAM" id="SSF82866">
    <property type="entry name" value="Multidrug efflux transporter AcrB transmembrane domain"/>
    <property type="match status" value="2"/>
</dbReference>
<evidence type="ECO:0000256" key="7">
    <source>
        <dbReference type="ARBA" id="ARBA00022989"/>
    </source>
</evidence>
<feature type="transmembrane region" description="Helical" evidence="16">
    <location>
        <begin position="310"/>
        <end position="333"/>
    </location>
</feature>
<feature type="transmembrane region" description="Helical" evidence="16">
    <location>
        <begin position="790"/>
        <end position="813"/>
    </location>
</feature>
<evidence type="ECO:0000256" key="13">
    <source>
        <dbReference type="ARBA" id="ARBA00023180"/>
    </source>
</evidence>
<evidence type="ECO:0000256" key="10">
    <source>
        <dbReference type="ARBA" id="ARBA00023136"/>
    </source>
</evidence>
<dbReference type="GO" id="GO:0015485">
    <property type="term" value="F:cholesterol binding"/>
    <property type="evidence" value="ECO:0007669"/>
    <property type="project" value="TreeGrafter"/>
</dbReference>
<keyword evidence="10 16" id="KW-0472">Membrane</keyword>
<dbReference type="InterPro" id="IPR004765">
    <property type="entry name" value="NPC1-like"/>
</dbReference>
<accession>A0AAD4N3J8</accession>
<keyword evidence="8" id="KW-0445">Lipid transport</keyword>
<evidence type="ECO:0000256" key="3">
    <source>
        <dbReference type="ARBA" id="ARBA00022448"/>
    </source>
</evidence>
<dbReference type="GO" id="GO:0005886">
    <property type="term" value="C:plasma membrane"/>
    <property type="evidence" value="ECO:0007669"/>
    <property type="project" value="TreeGrafter"/>
</dbReference>
<feature type="transmembrane region" description="Helical" evidence="16">
    <location>
        <begin position="1155"/>
        <end position="1176"/>
    </location>
</feature>
<dbReference type="NCBIfam" id="TIGR00917">
    <property type="entry name" value="2A060601"/>
    <property type="match status" value="1"/>
</dbReference>